<evidence type="ECO:0000313" key="1">
    <source>
        <dbReference type="EMBL" id="KAF4700568.1"/>
    </source>
</evidence>
<dbReference type="Proteomes" id="UP000574390">
    <property type="component" value="Unassembled WGS sequence"/>
</dbReference>
<evidence type="ECO:0000313" key="2">
    <source>
        <dbReference type="Proteomes" id="UP000574390"/>
    </source>
</evidence>
<accession>A0A7J6PWW3</accession>
<gene>
    <name evidence="1" type="ORF">FOZ62_013927</name>
</gene>
<feature type="non-terminal residue" evidence="1">
    <location>
        <position position="109"/>
    </location>
</feature>
<sequence length="109" mass="12522">VHPCCSSGLFWSGACHGNRGGALHTQSGWSHFPGNGTAGRNWSVLCRPSFLHCCHISAQEERTHQLLRYGSFQYRWLRWPVGCWESLRSERGLSLLPQRRPLWCWSDLL</sequence>
<feature type="non-terminal residue" evidence="1">
    <location>
        <position position="1"/>
    </location>
</feature>
<organism evidence="1 2">
    <name type="scientific">Perkinsus olseni</name>
    <name type="common">Perkinsus atlanticus</name>
    <dbReference type="NCBI Taxonomy" id="32597"/>
    <lineage>
        <taxon>Eukaryota</taxon>
        <taxon>Sar</taxon>
        <taxon>Alveolata</taxon>
        <taxon>Perkinsozoa</taxon>
        <taxon>Perkinsea</taxon>
        <taxon>Perkinsida</taxon>
        <taxon>Perkinsidae</taxon>
        <taxon>Perkinsus</taxon>
    </lineage>
</organism>
<reference evidence="1 2" key="1">
    <citation type="submission" date="2020-04" db="EMBL/GenBank/DDBJ databases">
        <title>Perkinsus olseni comparative genomics.</title>
        <authorList>
            <person name="Bogema D.R."/>
        </authorList>
    </citation>
    <scope>NUCLEOTIDE SEQUENCE [LARGE SCALE GENOMIC DNA]</scope>
    <source>
        <strain evidence="1">ATCC PRA-205</strain>
    </source>
</reference>
<name>A0A7J6PWW3_PEROL</name>
<comment type="caution">
    <text evidence="1">The sequence shown here is derived from an EMBL/GenBank/DDBJ whole genome shotgun (WGS) entry which is preliminary data.</text>
</comment>
<protein>
    <submittedName>
        <fullName evidence="1">Uncharacterized protein</fullName>
    </submittedName>
</protein>
<proteinExistence type="predicted"/>
<dbReference type="EMBL" id="JABANM010033871">
    <property type="protein sequence ID" value="KAF4700568.1"/>
    <property type="molecule type" value="Genomic_DNA"/>
</dbReference>
<dbReference type="AlphaFoldDB" id="A0A7J6PWW3"/>